<protein>
    <submittedName>
        <fullName evidence="1">Uncharacterized protein</fullName>
    </submittedName>
</protein>
<proteinExistence type="predicted"/>
<dbReference type="AlphaFoldDB" id="A0A498JAQ0"/>
<name>A0A498JAQ0_MALDO</name>
<evidence type="ECO:0000313" key="1">
    <source>
        <dbReference type="EMBL" id="RXH92788.1"/>
    </source>
</evidence>
<reference evidence="1 2" key="1">
    <citation type="submission" date="2018-10" db="EMBL/GenBank/DDBJ databases">
        <title>A high-quality apple genome assembly.</title>
        <authorList>
            <person name="Hu J."/>
        </authorList>
    </citation>
    <scope>NUCLEOTIDE SEQUENCE [LARGE SCALE GENOMIC DNA]</scope>
    <source>
        <strain evidence="2">cv. HFTH1</strain>
        <tissue evidence="1">Young leaf</tissue>
    </source>
</reference>
<dbReference type="Proteomes" id="UP000290289">
    <property type="component" value="Chromosome 8"/>
</dbReference>
<gene>
    <name evidence="1" type="ORF">DVH24_042562</name>
</gene>
<evidence type="ECO:0000313" key="2">
    <source>
        <dbReference type="Proteomes" id="UP000290289"/>
    </source>
</evidence>
<dbReference type="EMBL" id="RDQH01000334">
    <property type="protein sequence ID" value="RXH92788.1"/>
    <property type="molecule type" value="Genomic_DNA"/>
</dbReference>
<keyword evidence="2" id="KW-1185">Reference proteome</keyword>
<comment type="caution">
    <text evidence="1">The sequence shown here is derived from an EMBL/GenBank/DDBJ whole genome shotgun (WGS) entry which is preliminary data.</text>
</comment>
<accession>A0A498JAQ0</accession>
<organism evidence="1 2">
    <name type="scientific">Malus domestica</name>
    <name type="common">Apple</name>
    <name type="synonym">Pyrus malus</name>
    <dbReference type="NCBI Taxonomy" id="3750"/>
    <lineage>
        <taxon>Eukaryota</taxon>
        <taxon>Viridiplantae</taxon>
        <taxon>Streptophyta</taxon>
        <taxon>Embryophyta</taxon>
        <taxon>Tracheophyta</taxon>
        <taxon>Spermatophyta</taxon>
        <taxon>Magnoliopsida</taxon>
        <taxon>eudicotyledons</taxon>
        <taxon>Gunneridae</taxon>
        <taxon>Pentapetalae</taxon>
        <taxon>rosids</taxon>
        <taxon>fabids</taxon>
        <taxon>Rosales</taxon>
        <taxon>Rosaceae</taxon>
        <taxon>Amygdaloideae</taxon>
        <taxon>Maleae</taxon>
        <taxon>Malus</taxon>
    </lineage>
</organism>
<sequence length="102" mass="11770">MNLVGVGVVFRDEAGSYAGDFIRKLPHATNPRMVELMATQDGILWDVQRHWQHVVQDIGSLKKGSSPTDLLVKDIREGLRVFVESKIHYQRFFYKTVCFLDF</sequence>